<dbReference type="OrthoDB" id="198399at2"/>
<gene>
    <name evidence="2" type="ORF">B4102_1924</name>
</gene>
<accession>A0A150LC32</accession>
<proteinExistence type="predicted"/>
<dbReference type="STRING" id="46224.B4102_1924"/>
<keyword evidence="3" id="KW-1185">Reference proteome</keyword>
<dbReference type="EMBL" id="LQYN01000024">
    <property type="protein sequence ID" value="KYD09526.1"/>
    <property type="molecule type" value="Genomic_DNA"/>
</dbReference>
<dbReference type="SUPFAM" id="SSF50156">
    <property type="entry name" value="PDZ domain-like"/>
    <property type="match status" value="1"/>
</dbReference>
<dbReference type="AlphaFoldDB" id="A0A150LC32"/>
<dbReference type="RefSeq" id="WP_066228345.1">
    <property type="nucleotide sequence ID" value="NZ_JALKTV010000013.1"/>
</dbReference>
<protein>
    <recommendedName>
        <fullName evidence="1">PDZ domain-containing protein</fullName>
    </recommendedName>
</protein>
<evidence type="ECO:0000313" key="2">
    <source>
        <dbReference type="EMBL" id="KYD09526.1"/>
    </source>
</evidence>
<sequence>MTQMWIMEILKGIGKMFLHPIFYYSIILAVITGLSRVKRERSDFHIRVNDPLQELRFLFPAGLLIGFILSIITVGSGLTISYSIVTMLAIITIVLSLIGNFRFLSPAFTIGFSFVFLFLAKQLNWNLPILSGHPSDNSLSGFIVLLGLLLIVEGIQMMRNGSKKFSPILRNSRRGLVVGAHQVKRIWLIPVFCFLPIGPLTAPFEWWPTFDFGTSSYSFILVPFAVGFQQQIQSTLPQLAVKRIGKQVIALGIVISAIAISGMWVPILSIVAVIIAIIGRGWISYRHRVRENAAPYYFTPRKNGLIVLAVIPHSPAEKLGLQTGEIIYKCNGQLTGNKKEFYKALQKNRAYCKLEVLNSEGEVRFVQGALFEGDHHELGILTVEDRKKWNGNEAS</sequence>
<dbReference type="Gene3D" id="2.30.42.10">
    <property type="match status" value="1"/>
</dbReference>
<dbReference type="InterPro" id="IPR041489">
    <property type="entry name" value="PDZ_6"/>
</dbReference>
<dbReference type="PATRIC" id="fig|46224.3.peg.1598"/>
<comment type="caution">
    <text evidence="2">The sequence shown here is derived from an EMBL/GenBank/DDBJ whole genome shotgun (WGS) entry which is preliminary data.</text>
</comment>
<dbReference type="GeneID" id="62496975"/>
<dbReference type="InterPro" id="IPR036034">
    <property type="entry name" value="PDZ_sf"/>
</dbReference>
<evidence type="ECO:0000313" key="3">
    <source>
        <dbReference type="Proteomes" id="UP000075666"/>
    </source>
</evidence>
<organism evidence="2 3">
    <name type="scientific">Heyndrickxia sporothermodurans</name>
    <dbReference type="NCBI Taxonomy" id="46224"/>
    <lineage>
        <taxon>Bacteria</taxon>
        <taxon>Bacillati</taxon>
        <taxon>Bacillota</taxon>
        <taxon>Bacilli</taxon>
        <taxon>Bacillales</taxon>
        <taxon>Bacillaceae</taxon>
        <taxon>Heyndrickxia</taxon>
    </lineage>
</organism>
<dbReference type="Pfam" id="PF17820">
    <property type="entry name" value="PDZ_6"/>
    <property type="match status" value="1"/>
</dbReference>
<evidence type="ECO:0000259" key="1">
    <source>
        <dbReference type="Pfam" id="PF17820"/>
    </source>
</evidence>
<dbReference type="Proteomes" id="UP000075666">
    <property type="component" value="Unassembled WGS sequence"/>
</dbReference>
<name>A0A150LC32_9BACI</name>
<reference evidence="2 3" key="1">
    <citation type="submission" date="2016-01" db="EMBL/GenBank/DDBJ databases">
        <title>Genome Sequences of Twelve Sporeforming Bacillus Species Isolated from Foods.</title>
        <authorList>
            <person name="Berendsen E.M."/>
            <person name="Wells-Bennik M.H."/>
            <person name="Krawcyk A.O."/>
            <person name="De Jong A."/>
            <person name="Holsappel S."/>
            <person name="Eijlander R.T."/>
            <person name="Kuipers O.P."/>
        </authorList>
    </citation>
    <scope>NUCLEOTIDE SEQUENCE [LARGE SCALE GENOMIC DNA]</scope>
    <source>
        <strain evidence="2 3">B4102</strain>
    </source>
</reference>
<feature type="domain" description="PDZ" evidence="1">
    <location>
        <begin position="306"/>
        <end position="349"/>
    </location>
</feature>